<evidence type="ECO:0000256" key="1">
    <source>
        <dbReference type="ARBA" id="ARBA00004571"/>
    </source>
</evidence>
<comment type="caution">
    <text evidence="8">The sequence shown here is derived from an EMBL/GenBank/DDBJ whole genome shotgun (WGS) entry which is preliminary data.</text>
</comment>
<proteinExistence type="inferred from homology"/>
<dbReference type="Pfam" id="PF03349">
    <property type="entry name" value="Toluene_X"/>
    <property type="match status" value="1"/>
</dbReference>
<protein>
    <submittedName>
        <fullName evidence="8">Outer membrane transporter family protein</fullName>
    </submittedName>
</protein>
<dbReference type="InterPro" id="IPR005017">
    <property type="entry name" value="OMPP1/FadL/TodX"/>
</dbReference>
<keyword evidence="4" id="KW-0812">Transmembrane</keyword>
<name>A0A1E8E2D1_9GAMM</name>
<keyword evidence="6" id="KW-0472">Membrane</keyword>
<accession>A0A1E8E2D1</accession>
<comment type="subcellular location">
    <subcellularLocation>
        <location evidence="1">Cell outer membrane</location>
        <topology evidence="1">Multi-pass membrane protein</topology>
    </subcellularLocation>
</comment>
<dbReference type="Gene3D" id="2.40.160.60">
    <property type="entry name" value="Outer membrane protein transport protein (OMPP1/FadL/TodX)"/>
    <property type="match status" value="1"/>
</dbReference>
<dbReference type="Proteomes" id="UP000186931">
    <property type="component" value="Unassembled WGS sequence"/>
</dbReference>
<dbReference type="RefSeq" id="WP_070154152.1">
    <property type="nucleotide sequence ID" value="NZ_MKQS01000009.1"/>
</dbReference>
<evidence type="ECO:0000256" key="6">
    <source>
        <dbReference type="ARBA" id="ARBA00023136"/>
    </source>
</evidence>
<organism evidence="8 9">
    <name type="scientific">Acinetobacter towneri</name>
    <dbReference type="NCBI Taxonomy" id="202956"/>
    <lineage>
        <taxon>Bacteria</taxon>
        <taxon>Pseudomonadati</taxon>
        <taxon>Pseudomonadota</taxon>
        <taxon>Gammaproteobacteria</taxon>
        <taxon>Moraxellales</taxon>
        <taxon>Moraxellaceae</taxon>
        <taxon>Acinetobacter</taxon>
    </lineage>
</organism>
<evidence type="ECO:0000256" key="5">
    <source>
        <dbReference type="ARBA" id="ARBA00022729"/>
    </source>
</evidence>
<keyword evidence="5" id="KW-0732">Signal</keyword>
<gene>
    <name evidence="8" type="ORF">BJN41_05065</name>
</gene>
<reference evidence="8 9" key="1">
    <citation type="submission" date="2016-10" db="EMBL/GenBank/DDBJ databases">
        <title>Genome of airborne Acinetobacter sp. 5-2Ac02 in the hospital environment: Species near to Acinetobacter towneri.</title>
        <authorList>
            <person name="Barbosa B."/>
            <person name="Fernandez-Garcia L."/>
            <person name="Gato E."/>
            <person name="Leao R."/>
            <person name="Albano R."/>
            <person name="Fernandez B."/>
            <person name="Fernandez-Cuenca F."/>
            <person name="Marques E."/>
            <person name="Tomas M."/>
        </authorList>
    </citation>
    <scope>NUCLEOTIDE SEQUENCE [LARGE SCALE GENOMIC DNA]</scope>
    <source>
        <strain evidence="8 9">5-2Ac02</strain>
    </source>
</reference>
<evidence type="ECO:0000313" key="9">
    <source>
        <dbReference type="Proteomes" id="UP000186931"/>
    </source>
</evidence>
<dbReference type="EMBL" id="MKQS01000009">
    <property type="protein sequence ID" value="OFE43729.1"/>
    <property type="molecule type" value="Genomic_DNA"/>
</dbReference>
<dbReference type="SUPFAM" id="SSF56935">
    <property type="entry name" value="Porins"/>
    <property type="match status" value="1"/>
</dbReference>
<dbReference type="STRING" id="202956.BJN41_05065"/>
<evidence type="ECO:0000256" key="4">
    <source>
        <dbReference type="ARBA" id="ARBA00022692"/>
    </source>
</evidence>
<sequence length="391" mass="43989">MKFHIFVGLLYVLPLNYTSAAALERSGQSVHALFEKGNYAEVSVLQVNPNVSGKVQPVSSLGNPEFSTGDMVNKQHYFQAALKLQPHPQVSVALLFDQPFFTDVDYQFDTNQPLSEIADVEFDSNNMTALVGYQPNANWNLFTGLSYQSFSGDLKIGKQVDYTFFDYHVNFPKDHAWGWLTGVSYQIPEYAFNTAITYRSKIKHSTNASESIWGFPLEIAPQQATEIETPESVNLDFHTGLAGQNFLYGSLRWVNWQDFKIQPTQFAAILQSEGLGNQFNLIDYQKNQWSTRLGFAHQWSPKWITAVEGLWDSGAGNPASSLNPVDGYIGVGTGALYHFNPKTFIIAGLLYLHFTKPDTVQPQSLITQISSFSSLEQPEAWVYHLKLAHRF</sequence>
<dbReference type="AlphaFoldDB" id="A0A1E8E2D1"/>
<evidence type="ECO:0000313" key="8">
    <source>
        <dbReference type="EMBL" id="OFE43729.1"/>
    </source>
</evidence>
<keyword evidence="3" id="KW-1134">Transmembrane beta strand</keyword>
<keyword evidence="7" id="KW-0998">Cell outer membrane</keyword>
<evidence type="ECO:0000256" key="3">
    <source>
        <dbReference type="ARBA" id="ARBA00022452"/>
    </source>
</evidence>
<evidence type="ECO:0000256" key="7">
    <source>
        <dbReference type="ARBA" id="ARBA00023237"/>
    </source>
</evidence>
<dbReference type="GO" id="GO:0009279">
    <property type="term" value="C:cell outer membrane"/>
    <property type="evidence" value="ECO:0007669"/>
    <property type="project" value="UniProtKB-SubCell"/>
</dbReference>
<evidence type="ECO:0000256" key="2">
    <source>
        <dbReference type="ARBA" id="ARBA00008163"/>
    </source>
</evidence>
<comment type="similarity">
    <text evidence="2">Belongs to the OmpP1/FadL family.</text>
</comment>